<feature type="region of interest" description="Disordered" evidence="1">
    <location>
        <begin position="369"/>
        <end position="791"/>
    </location>
</feature>
<feature type="compositionally biased region" description="Polar residues" evidence="1">
    <location>
        <begin position="287"/>
        <end position="299"/>
    </location>
</feature>
<comment type="caution">
    <text evidence="2">The sequence shown here is derived from an EMBL/GenBank/DDBJ whole genome shotgun (WGS) entry which is preliminary data.</text>
</comment>
<feature type="compositionally biased region" description="Basic and acidic residues" evidence="1">
    <location>
        <begin position="763"/>
        <end position="779"/>
    </location>
</feature>
<feature type="compositionally biased region" description="Basic and acidic residues" evidence="1">
    <location>
        <begin position="717"/>
        <end position="729"/>
    </location>
</feature>
<dbReference type="Proteomes" id="UP000383932">
    <property type="component" value="Unassembled WGS sequence"/>
</dbReference>
<evidence type="ECO:0000313" key="3">
    <source>
        <dbReference type="Proteomes" id="UP000383932"/>
    </source>
</evidence>
<feature type="region of interest" description="Disordered" evidence="1">
    <location>
        <begin position="192"/>
        <end position="216"/>
    </location>
</feature>
<proteinExistence type="predicted"/>
<gene>
    <name evidence="2" type="ORF">CTheo_6829</name>
</gene>
<feature type="compositionally biased region" description="Basic and acidic residues" evidence="1">
    <location>
        <begin position="10"/>
        <end position="26"/>
    </location>
</feature>
<feature type="compositionally biased region" description="Basic and acidic residues" evidence="1">
    <location>
        <begin position="642"/>
        <end position="682"/>
    </location>
</feature>
<feature type="compositionally biased region" description="Basic and acidic residues" evidence="1">
    <location>
        <begin position="689"/>
        <end position="703"/>
    </location>
</feature>
<feature type="region of interest" description="Disordered" evidence="1">
    <location>
        <begin position="1"/>
        <end position="28"/>
    </location>
</feature>
<dbReference type="EMBL" id="SSOP01000235">
    <property type="protein sequence ID" value="KAB5589734.1"/>
    <property type="molecule type" value="Genomic_DNA"/>
</dbReference>
<reference evidence="2 3" key="1">
    <citation type="journal article" date="2019" name="Fungal Biol. Biotechnol.">
        <title>Draft genome sequence of fastidious pathogen Ceratobasidium theobromae, which causes vascular-streak dieback in Theobroma cacao.</title>
        <authorList>
            <person name="Ali S.S."/>
            <person name="Asman A."/>
            <person name="Shao J."/>
            <person name="Firmansyah A.P."/>
            <person name="Susilo A.W."/>
            <person name="Rosmana A."/>
            <person name="McMahon P."/>
            <person name="Junaid M."/>
            <person name="Guest D."/>
            <person name="Kheng T.Y."/>
            <person name="Meinhardt L.W."/>
            <person name="Bailey B.A."/>
        </authorList>
    </citation>
    <scope>NUCLEOTIDE SEQUENCE [LARGE SCALE GENOMIC DNA]</scope>
    <source>
        <strain evidence="2 3">CT2</strain>
    </source>
</reference>
<sequence>MTFLSAPGDPNHKSQENQDDSQRARGEQIIIASHSTLLNQDTAQQLGPSLGLLHDDKVGSQPTDSKDVAILRRLKLAILEGQHPYFKANVDLSNLQDLVLTSGSRSAHCGAADVQESGLLDATMAQSNGQVISARLTPASCVGSPVPAAMDSRTGEGTNDSKMDDITNTQPGVAKMGAGDGMIVYPIQKVPMDSREPGAKPPTAAPGDLAFDNQPTTSNTLVQHTLLSPTTQESNSRESSHFRKFHQADGLLEFAHKENSSDTPTIIDPNEQQTQLEVQIKRESPPYQLSGSQPQGLDQSSSMSSFTSVSVMSTVLTSDDGGTSENSHIADADASGYNPKYGNRADYLRHQKARVKMLESIEEKNRRIVHRPEERPTTHKNLARLPENGIRRGTGPNVSPTRGRDHPSRMQTLPLPFRASDANTQGTSHASLRRTPPLDKALERPPPSFETSPRGRHRTSSFAQSPPGKYLPSRRPRDFSPSLDYRPQYLPYDDPRAARPRPVVSSPPRGSPPRETSAPRLATDRRSIDYNPFPRNESRSFDFRPPPPSPVFADRPSIAGSFGMDDDTTWASSARGTLRAPLPPPRNSPPPRDRDHTPFGSSSLPSNSNGYRPQGLPDPPSARYSTYEAPTRRADASWASPRDWDSAARSADSKPKLQDRLTMEPTWSRDGRDPRSREEDYGHCVLDNYEPRGDDLSHFRREASPPTPRYSEGFRAGFDRRNEMDEVIRPMKRSRPSDGYAPRGGPSADRVHYDLDSLPADYYGREPLGRVDDGYDRRPRPNYSDWANRPQ</sequence>
<evidence type="ECO:0000256" key="1">
    <source>
        <dbReference type="SAM" id="MobiDB-lite"/>
    </source>
</evidence>
<feature type="region of interest" description="Disordered" evidence="1">
    <location>
        <begin position="317"/>
        <end position="340"/>
    </location>
</feature>
<feature type="compositionally biased region" description="Pro residues" evidence="1">
    <location>
        <begin position="581"/>
        <end position="590"/>
    </location>
</feature>
<protein>
    <submittedName>
        <fullName evidence="2">Serine/arginine repetitive matrix protein 2</fullName>
    </submittedName>
</protein>
<dbReference type="AlphaFoldDB" id="A0A5N5QDI9"/>
<name>A0A5N5QDI9_9AGAM</name>
<organism evidence="2 3">
    <name type="scientific">Ceratobasidium theobromae</name>
    <dbReference type="NCBI Taxonomy" id="1582974"/>
    <lineage>
        <taxon>Eukaryota</taxon>
        <taxon>Fungi</taxon>
        <taxon>Dikarya</taxon>
        <taxon>Basidiomycota</taxon>
        <taxon>Agaricomycotina</taxon>
        <taxon>Agaricomycetes</taxon>
        <taxon>Cantharellales</taxon>
        <taxon>Ceratobasidiaceae</taxon>
        <taxon>Ceratobasidium</taxon>
    </lineage>
</organism>
<feature type="region of interest" description="Disordered" evidence="1">
    <location>
        <begin position="286"/>
        <end position="305"/>
    </location>
</feature>
<evidence type="ECO:0000313" key="2">
    <source>
        <dbReference type="EMBL" id="KAB5589734.1"/>
    </source>
</evidence>
<dbReference type="OrthoDB" id="3256430at2759"/>
<feature type="compositionally biased region" description="Polar residues" evidence="1">
    <location>
        <begin position="599"/>
        <end position="611"/>
    </location>
</feature>
<feature type="compositionally biased region" description="Polar residues" evidence="1">
    <location>
        <begin position="421"/>
        <end position="430"/>
    </location>
</feature>
<accession>A0A5N5QDI9</accession>
<feature type="region of interest" description="Disordered" evidence="1">
    <location>
        <begin position="142"/>
        <end position="165"/>
    </location>
</feature>
<keyword evidence="3" id="KW-1185">Reference proteome</keyword>